<feature type="chain" id="PRO_5035914569" evidence="5">
    <location>
        <begin position="25"/>
        <end position="147"/>
    </location>
</feature>
<gene>
    <name evidence="7" type="ORF">JKG30_000049</name>
</gene>
<evidence type="ECO:0000256" key="1">
    <source>
        <dbReference type="ARBA" id="ARBA00023030"/>
    </source>
</evidence>
<feature type="region of interest" description="Disordered" evidence="4">
    <location>
        <begin position="85"/>
        <end position="147"/>
    </location>
</feature>
<dbReference type="InterPro" id="IPR023581">
    <property type="entry name" value="PD_growth_factor_CS"/>
</dbReference>
<dbReference type="PROSITE" id="PS00249">
    <property type="entry name" value="PDGF_1"/>
    <property type="match status" value="1"/>
</dbReference>
<keyword evidence="2" id="KW-1015">Disulfide bond</keyword>
<evidence type="ECO:0000256" key="2">
    <source>
        <dbReference type="ARBA" id="ARBA00023157"/>
    </source>
</evidence>
<keyword evidence="5" id="KW-0732">Signal</keyword>
<keyword evidence="1 3" id="KW-0339">Growth factor</keyword>
<reference evidence="7" key="1">
    <citation type="submission" date="2021-04" db="EMBL/GenBank/DDBJ databases">
        <title>Tracking the recruitment and evolution of snake toxins using the evolutionary context provided by the Bothrops jararaca genome.</title>
        <authorList>
            <person name="Almeida D."/>
            <person name="Viala V.L."/>
            <person name="Nachtigall P.G."/>
            <person name="Michael B."/>
            <person name="Gibbs H.L."/>
            <person name="Serrano S.T."/>
            <person name="Ho P.L."/>
            <person name="Da Silva A.M.M."/>
            <person name="Nishiyama M.Y. Jr."/>
            <person name="Junqueira-De-Azevedo I.L."/>
        </authorList>
    </citation>
    <scope>NUCLEOTIDE SEQUENCE [LARGE SCALE GENOMIC DNA]</scope>
    <source>
        <strain evidence="7">BSP84406</strain>
    </source>
</reference>
<organism evidence="7 8">
    <name type="scientific">Bothrops jararaca</name>
    <name type="common">Jararaca</name>
    <name type="synonym">Bothrops jajaraca</name>
    <dbReference type="NCBI Taxonomy" id="8724"/>
    <lineage>
        <taxon>Eukaryota</taxon>
        <taxon>Metazoa</taxon>
        <taxon>Chordata</taxon>
        <taxon>Craniata</taxon>
        <taxon>Vertebrata</taxon>
        <taxon>Euteleostomi</taxon>
        <taxon>Lepidosauria</taxon>
        <taxon>Squamata</taxon>
        <taxon>Bifurcata</taxon>
        <taxon>Unidentata</taxon>
        <taxon>Episquamata</taxon>
        <taxon>Toxicofera</taxon>
        <taxon>Serpentes</taxon>
        <taxon>Colubroidea</taxon>
        <taxon>Viperidae</taxon>
        <taxon>Crotalinae</taxon>
        <taxon>Bothrops</taxon>
    </lineage>
</organism>
<dbReference type="SMART" id="SM00141">
    <property type="entry name" value="PDGF"/>
    <property type="match status" value="1"/>
</dbReference>
<evidence type="ECO:0000256" key="4">
    <source>
        <dbReference type="SAM" id="MobiDB-lite"/>
    </source>
</evidence>
<dbReference type="GO" id="GO:0001938">
    <property type="term" value="P:positive regulation of endothelial cell proliferation"/>
    <property type="evidence" value="ECO:0007669"/>
    <property type="project" value="TreeGrafter"/>
</dbReference>
<proteinExistence type="inferred from homology"/>
<sequence length="147" mass="16605">MAAYLLAVAILFCIQGWPLGTVQGQVMPFMEVYRHSVCQPRETLSVHPSKSTLVKFPTSSGPSCVTSLRCGGCCNRRKPRVQRYRKALRRSGDHAAESHKGTSEKEVMQFTEHTDCECRPRSASRVNSRKHKRNPEEGEPRAKFPFV</sequence>
<feature type="compositionally biased region" description="Basic and acidic residues" evidence="4">
    <location>
        <begin position="134"/>
        <end position="147"/>
    </location>
</feature>
<dbReference type="GO" id="GO:0001666">
    <property type="term" value="P:response to hypoxia"/>
    <property type="evidence" value="ECO:0007669"/>
    <property type="project" value="TreeGrafter"/>
</dbReference>
<dbReference type="GO" id="GO:0038084">
    <property type="term" value="P:vascular endothelial growth factor signaling pathway"/>
    <property type="evidence" value="ECO:0007669"/>
    <property type="project" value="TreeGrafter"/>
</dbReference>
<dbReference type="Proteomes" id="UP000681084">
    <property type="component" value="Unassembled WGS sequence"/>
</dbReference>
<feature type="compositionally biased region" description="Basic and acidic residues" evidence="4">
    <location>
        <begin position="90"/>
        <end position="120"/>
    </location>
</feature>
<feature type="domain" description="Platelet-derived growth factor (PDGF) family profile" evidence="6">
    <location>
        <begin position="25"/>
        <end position="123"/>
    </location>
</feature>
<evidence type="ECO:0000313" key="8">
    <source>
        <dbReference type="Proteomes" id="UP000681084"/>
    </source>
</evidence>
<dbReference type="InterPro" id="IPR000072">
    <property type="entry name" value="PDGF/VEGF_dom"/>
</dbReference>
<dbReference type="GO" id="GO:0045766">
    <property type="term" value="P:positive regulation of angiogenesis"/>
    <property type="evidence" value="ECO:0007669"/>
    <property type="project" value="TreeGrafter"/>
</dbReference>
<dbReference type="AlphaFoldDB" id="A0A8T1N4Y8"/>
<dbReference type="GO" id="GO:0042056">
    <property type="term" value="F:chemoattractant activity"/>
    <property type="evidence" value="ECO:0007669"/>
    <property type="project" value="TreeGrafter"/>
</dbReference>
<name>A0A8T1N4Y8_BOTJA</name>
<dbReference type="EMBL" id="JAGTXL010027670">
    <property type="protein sequence ID" value="KAG5858190.1"/>
    <property type="molecule type" value="Genomic_DNA"/>
</dbReference>
<dbReference type="GO" id="GO:0016020">
    <property type="term" value="C:membrane"/>
    <property type="evidence" value="ECO:0007669"/>
    <property type="project" value="InterPro"/>
</dbReference>
<accession>A0A8T1N4Y8</accession>
<dbReference type="PROSITE" id="PS50278">
    <property type="entry name" value="PDGF_2"/>
    <property type="match status" value="1"/>
</dbReference>
<evidence type="ECO:0000259" key="6">
    <source>
        <dbReference type="PROSITE" id="PS50278"/>
    </source>
</evidence>
<comment type="caution">
    <text evidence="7">The sequence shown here is derived from an EMBL/GenBank/DDBJ whole genome shotgun (WGS) entry which is preliminary data.</text>
</comment>
<dbReference type="Pfam" id="PF00341">
    <property type="entry name" value="PDGF"/>
    <property type="match status" value="1"/>
</dbReference>
<dbReference type="GO" id="GO:0008083">
    <property type="term" value="F:growth factor activity"/>
    <property type="evidence" value="ECO:0007669"/>
    <property type="project" value="UniProtKB-KW"/>
</dbReference>
<dbReference type="PANTHER" id="PTHR12025">
    <property type="entry name" value="VASCULAR ENDOTHELIAL GROWTH FACTOR"/>
    <property type="match status" value="1"/>
</dbReference>
<dbReference type="GO" id="GO:0002040">
    <property type="term" value="P:sprouting angiogenesis"/>
    <property type="evidence" value="ECO:0007669"/>
    <property type="project" value="TreeGrafter"/>
</dbReference>
<dbReference type="GO" id="GO:0050930">
    <property type="term" value="P:induction of positive chemotaxis"/>
    <property type="evidence" value="ECO:0007669"/>
    <property type="project" value="TreeGrafter"/>
</dbReference>
<dbReference type="InterPro" id="IPR029034">
    <property type="entry name" value="Cystine-knot_cytokine"/>
</dbReference>
<dbReference type="GO" id="GO:0005172">
    <property type="term" value="F:vascular endothelial growth factor receptor binding"/>
    <property type="evidence" value="ECO:0007669"/>
    <property type="project" value="TreeGrafter"/>
</dbReference>
<evidence type="ECO:0000256" key="5">
    <source>
        <dbReference type="SAM" id="SignalP"/>
    </source>
</evidence>
<keyword evidence="8" id="KW-1185">Reference proteome</keyword>
<dbReference type="PANTHER" id="PTHR12025:SF15">
    <property type="entry name" value="VASCULAR ENDOTHELIAL GROWTH FACTOR C-LIKE ISOFORM X1"/>
    <property type="match status" value="1"/>
</dbReference>
<dbReference type="SUPFAM" id="SSF57501">
    <property type="entry name" value="Cystine-knot cytokines"/>
    <property type="match status" value="1"/>
</dbReference>
<dbReference type="GO" id="GO:0005615">
    <property type="term" value="C:extracellular space"/>
    <property type="evidence" value="ECO:0007669"/>
    <property type="project" value="TreeGrafter"/>
</dbReference>
<feature type="signal peptide" evidence="5">
    <location>
        <begin position="1"/>
        <end position="24"/>
    </location>
</feature>
<dbReference type="Gene3D" id="2.10.90.10">
    <property type="entry name" value="Cystine-knot cytokines"/>
    <property type="match status" value="1"/>
</dbReference>
<dbReference type="GO" id="GO:0060754">
    <property type="term" value="P:positive regulation of mast cell chemotaxis"/>
    <property type="evidence" value="ECO:0007669"/>
    <property type="project" value="TreeGrafter"/>
</dbReference>
<comment type="similarity">
    <text evidence="3">Belongs to the PDGF/VEGF growth factor family.</text>
</comment>
<dbReference type="InterPro" id="IPR050507">
    <property type="entry name" value="PDGF/VEGF_growth_factor"/>
</dbReference>
<evidence type="ECO:0000256" key="3">
    <source>
        <dbReference type="RuleBase" id="RU003818"/>
    </source>
</evidence>
<protein>
    <submittedName>
        <fullName evidence="7">Snake venom vascular endothelial growth factor F</fullName>
    </submittedName>
</protein>
<evidence type="ECO:0000313" key="7">
    <source>
        <dbReference type="EMBL" id="KAG5858190.1"/>
    </source>
</evidence>
<dbReference type="GO" id="GO:0048010">
    <property type="term" value="P:vascular endothelial growth factor receptor signaling pathway"/>
    <property type="evidence" value="ECO:0007669"/>
    <property type="project" value="TreeGrafter"/>
</dbReference>